<dbReference type="PANTHER" id="PTHR36451:SF1">
    <property type="entry name" value="OMEGA-HYDROXY-BETA-DIHYDROMENAQUINONE-9 SULFOTRANSFERASE STF3"/>
    <property type="match status" value="1"/>
</dbReference>
<accession>A0A7W5ZVZ9</accession>
<sequence>MPPMTDAETETMTALPSLPCPDALCDQAMAETGLSDWGPVDFREPLERLVTSVRAEAELSPEGTSRLERALVKSLSTRLRIQHAHAENPDIGSAPVAAPIVILGLPRSGTTNLHSLLAQDPAHRVARTWEIAAPFPPARPETYWTDPRIDAVQQFIAGRGMMADEIQAALPYHATSPAECGAIIDGAFMSQHRQAGARAQSWARWRDHEADWEPAFAYHKRFLQHLQTHYRAERWLLKSPEHLVSAATLVKTYPDAVILHTHRDPALVLGSVSSLITALRRLESDSVDPVEVGREQFELWAHATDCALAARDAWGDNRKIVDVHLRDVARAPIETAERVYDEMGMPLSDVAREGMRRFAGGEEGAGERKHVYRSSYALEDFGLNRDEIHERFSAYMKRFDIQKGA</sequence>
<dbReference type="RefSeq" id="WP_183613185.1">
    <property type="nucleotide sequence ID" value="NZ_JACICY010000004.1"/>
</dbReference>
<dbReference type="PANTHER" id="PTHR36451">
    <property type="entry name" value="PAPS-DEPENDENT SULFOTRANSFERASE STF3"/>
    <property type="match status" value="1"/>
</dbReference>
<name>A0A7W5ZVZ9_9SPHN</name>
<evidence type="ECO:0000313" key="2">
    <source>
        <dbReference type="Proteomes" id="UP000562395"/>
    </source>
</evidence>
<protein>
    <recommendedName>
        <fullName evidence="3">Sulfotransferase</fullName>
    </recommendedName>
</protein>
<dbReference type="EMBL" id="JACICY010000004">
    <property type="protein sequence ID" value="MBB3860946.1"/>
    <property type="molecule type" value="Genomic_DNA"/>
</dbReference>
<gene>
    <name evidence="1" type="ORF">GGQ88_002215</name>
</gene>
<dbReference type="Proteomes" id="UP000562395">
    <property type="component" value="Unassembled WGS sequence"/>
</dbReference>
<dbReference type="InterPro" id="IPR027417">
    <property type="entry name" value="P-loop_NTPase"/>
</dbReference>
<evidence type="ECO:0000313" key="1">
    <source>
        <dbReference type="EMBL" id="MBB3860946.1"/>
    </source>
</evidence>
<dbReference type="InterPro" id="IPR052736">
    <property type="entry name" value="Stf3_sulfotransferase"/>
</dbReference>
<evidence type="ECO:0008006" key="3">
    <source>
        <dbReference type="Google" id="ProtNLM"/>
    </source>
</evidence>
<reference evidence="1 2" key="1">
    <citation type="submission" date="2020-08" db="EMBL/GenBank/DDBJ databases">
        <title>Genomic Encyclopedia of Type Strains, Phase IV (KMG-IV): sequencing the most valuable type-strain genomes for metagenomic binning, comparative biology and taxonomic classification.</title>
        <authorList>
            <person name="Goeker M."/>
        </authorList>
    </citation>
    <scope>NUCLEOTIDE SEQUENCE [LARGE SCALE GENOMIC DNA]</scope>
    <source>
        <strain evidence="1 2">DSM 14552</strain>
    </source>
</reference>
<keyword evidence="2" id="KW-1185">Reference proteome</keyword>
<organism evidence="1 2">
    <name type="scientific">Novosphingobium hassiacum</name>
    <dbReference type="NCBI Taxonomy" id="173676"/>
    <lineage>
        <taxon>Bacteria</taxon>
        <taxon>Pseudomonadati</taxon>
        <taxon>Pseudomonadota</taxon>
        <taxon>Alphaproteobacteria</taxon>
        <taxon>Sphingomonadales</taxon>
        <taxon>Sphingomonadaceae</taxon>
        <taxon>Novosphingobium</taxon>
    </lineage>
</organism>
<dbReference type="AlphaFoldDB" id="A0A7W5ZVZ9"/>
<comment type="caution">
    <text evidence="1">The sequence shown here is derived from an EMBL/GenBank/DDBJ whole genome shotgun (WGS) entry which is preliminary data.</text>
</comment>
<proteinExistence type="predicted"/>
<dbReference type="SUPFAM" id="SSF52540">
    <property type="entry name" value="P-loop containing nucleoside triphosphate hydrolases"/>
    <property type="match status" value="1"/>
</dbReference>
<dbReference type="Pfam" id="PF13469">
    <property type="entry name" value="Sulfotransfer_3"/>
    <property type="match status" value="1"/>
</dbReference>
<dbReference type="Gene3D" id="3.40.50.300">
    <property type="entry name" value="P-loop containing nucleotide triphosphate hydrolases"/>
    <property type="match status" value="1"/>
</dbReference>